<organism evidence="1 2">
    <name type="scientific">Panagrolaimus sp. ES5</name>
    <dbReference type="NCBI Taxonomy" id="591445"/>
    <lineage>
        <taxon>Eukaryota</taxon>
        <taxon>Metazoa</taxon>
        <taxon>Ecdysozoa</taxon>
        <taxon>Nematoda</taxon>
        <taxon>Chromadorea</taxon>
        <taxon>Rhabditida</taxon>
        <taxon>Tylenchina</taxon>
        <taxon>Panagrolaimomorpha</taxon>
        <taxon>Panagrolaimoidea</taxon>
        <taxon>Panagrolaimidae</taxon>
        <taxon>Panagrolaimus</taxon>
    </lineage>
</organism>
<dbReference type="WBParaSite" id="ES5_v2.g20778.t1">
    <property type="protein sequence ID" value="ES5_v2.g20778.t1"/>
    <property type="gene ID" value="ES5_v2.g20778"/>
</dbReference>
<sequence length="663" mass="75232">MTRKNVWNKSDNKKLSLHYLSTHDISEKEKSGKEKHSKINNSTLSLHIAAYENSVESSNEINEKEVKSEKQSLIKKWKDAKQIVSCSETDIENLFEFPRQQKNQNNKPEIMQFKASQRLLNPNSSENVTLSAMANCESPISSNVQQNTIEKFTNDMETLEKSTKTTFNIYQEEHEKARKHFHQMRIEIASKTSEIVNAVLRRMNDCVLSIESYETRFEQTFNDITQEYQMKEDQLKNLKKTCLEIANNDPVPQLVTFISGASSQTSVETSVFTNKIVNSIRELSALPNFIFDTVPVINMMNNTAKFTIQGQLVHPLYRTDPSLKIIDVPILKLAEKPLTEITANRKQGEKRWGGPFSDAIEAKKLRFDRSQISEKRWGGPFSDAIEAKKLRIDRSQISSSEIAGTTISHQNKADFISIQPTPFPQQQPLRVPTQQQNQQRLQYLPAIAPRLPSVAHGFRSGAPIISFRSRANFQYQIPPPFSTYNPPQYQRLDNTQQTGLTGSNQVLNNFVSQGVQQARTRFLQIRPRPLTRIIKGTGTSNGNMNNFVRTSHVQKNNSNNGSSNQDGSFQRPRRVPVVPDVKKGSDSMQKALMDVLVQPATRTTTSVRTRLNSKSNDKLPPASTSTQPSKRNKKASETAAQEQEESNEANGKLRRSARLLKHK</sequence>
<dbReference type="Proteomes" id="UP000887579">
    <property type="component" value="Unplaced"/>
</dbReference>
<name>A0AC34FU80_9BILA</name>
<protein>
    <submittedName>
        <fullName evidence="2">Uncharacterized protein</fullName>
    </submittedName>
</protein>
<proteinExistence type="predicted"/>
<evidence type="ECO:0000313" key="2">
    <source>
        <dbReference type="WBParaSite" id="ES5_v2.g20778.t1"/>
    </source>
</evidence>
<accession>A0AC34FU80</accession>
<evidence type="ECO:0000313" key="1">
    <source>
        <dbReference type="Proteomes" id="UP000887579"/>
    </source>
</evidence>
<reference evidence="2" key="1">
    <citation type="submission" date="2022-11" db="UniProtKB">
        <authorList>
            <consortium name="WormBaseParasite"/>
        </authorList>
    </citation>
    <scope>IDENTIFICATION</scope>
</reference>